<dbReference type="CDD" id="cd11341">
    <property type="entry name" value="AmyAc_Pullulanase_LD-like"/>
    <property type="match status" value="1"/>
</dbReference>
<dbReference type="RefSeq" id="WP_011264920.1">
    <property type="nucleotide sequence ID" value="NC_006908.1"/>
</dbReference>
<dbReference type="CAZy" id="CBM48">
    <property type="family name" value="Carbohydrate-Binding Module Family 48"/>
</dbReference>
<dbReference type="InterPro" id="IPR006047">
    <property type="entry name" value="GH13_cat_dom"/>
</dbReference>
<dbReference type="EC" id="3.2.1.41" evidence="3"/>
<dbReference type="CAZy" id="GH13">
    <property type="family name" value="Glycoside Hydrolase Family 13"/>
</dbReference>
<dbReference type="OrthoDB" id="9761875at2"/>
<dbReference type="Gene3D" id="3.20.20.80">
    <property type="entry name" value="Glycosidases"/>
    <property type="match status" value="1"/>
</dbReference>
<dbReference type="Pfam" id="PF17999">
    <property type="entry name" value="PulA_N1"/>
    <property type="match status" value="1"/>
</dbReference>
<keyword evidence="3" id="KW-0326">Glycosidase</keyword>
<keyword evidence="3" id="KW-0378">Hydrolase</keyword>
<protein>
    <submittedName>
        <fullName evidence="3">Pullulanase</fullName>
        <ecNumber evidence="3">3.2.1.41</ecNumber>
    </submittedName>
</protein>
<dbReference type="InterPro" id="IPR011840">
    <property type="entry name" value="PulA_typeI"/>
</dbReference>
<dbReference type="EMBL" id="AE017308">
    <property type="protein sequence ID" value="AAT27886.1"/>
    <property type="molecule type" value="Genomic_DNA"/>
</dbReference>
<dbReference type="Gene3D" id="2.60.40.10">
    <property type="entry name" value="Immunoglobulins"/>
    <property type="match status" value="1"/>
</dbReference>
<dbReference type="InterPro" id="IPR017853">
    <property type="entry name" value="GH"/>
</dbReference>
<dbReference type="HOGENOM" id="CLU_004744_4_1_14"/>
<evidence type="ECO:0000256" key="1">
    <source>
        <dbReference type="ARBA" id="ARBA00008061"/>
    </source>
</evidence>
<dbReference type="Pfam" id="PF02922">
    <property type="entry name" value="CBM_48"/>
    <property type="match status" value="1"/>
</dbReference>
<dbReference type="InterPro" id="IPR013783">
    <property type="entry name" value="Ig-like_fold"/>
</dbReference>
<accession>Q6KHP4</accession>
<dbReference type="SUPFAM" id="SSF81296">
    <property type="entry name" value="E set domains"/>
    <property type="match status" value="1"/>
</dbReference>
<comment type="similarity">
    <text evidence="1">Belongs to the glycosyl hydrolase 13 family.</text>
</comment>
<dbReference type="SUPFAM" id="SSF51445">
    <property type="entry name" value="(Trans)glycosidases"/>
    <property type="match status" value="1"/>
</dbReference>
<dbReference type="eggNOG" id="COG1523">
    <property type="taxonomic scope" value="Bacteria"/>
</dbReference>
<organism evidence="3 4">
    <name type="scientific">Mycoplasma mobile (strain ATCC 43663 / 163K / NCTC 11711)</name>
    <name type="common">Mesomycoplasma mobile</name>
    <dbReference type="NCBI Taxonomy" id="267748"/>
    <lineage>
        <taxon>Bacteria</taxon>
        <taxon>Bacillati</taxon>
        <taxon>Mycoplasmatota</taxon>
        <taxon>Mycoplasmoidales</taxon>
        <taxon>Metamycoplasmataceae</taxon>
        <taxon>Mesomycoplasma</taxon>
    </lineage>
</organism>
<dbReference type="InterPro" id="IPR014756">
    <property type="entry name" value="Ig_E-set"/>
</dbReference>
<name>Q6KHP4_MYCM1</name>
<dbReference type="STRING" id="267748.MMOB4000"/>
<gene>
    <name evidence="3" type="primary">pulA</name>
    <name evidence="3" type="ordered locus">MMOB4000</name>
</gene>
<evidence type="ECO:0000313" key="4">
    <source>
        <dbReference type="Proteomes" id="UP000009072"/>
    </source>
</evidence>
<evidence type="ECO:0000259" key="2">
    <source>
        <dbReference type="SMART" id="SM00642"/>
    </source>
</evidence>
<dbReference type="InterPro" id="IPR004193">
    <property type="entry name" value="Glyco_hydro_13_N"/>
</dbReference>
<keyword evidence="4" id="KW-1185">Reference proteome</keyword>
<proteinExistence type="inferred from homology"/>
<dbReference type="Pfam" id="PF00128">
    <property type="entry name" value="Alpha-amylase"/>
    <property type="match status" value="2"/>
</dbReference>
<dbReference type="GO" id="GO:0051060">
    <property type="term" value="F:pullulanase activity"/>
    <property type="evidence" value="ECO:0007669"/>
    <property type="project" value="UniProtKB-EC"/>
</dbReference>
<dbReference type="PANTHER" id="PTHR43002">
    <property type="entry name" value="GLYCOGEN DEBRANCHING ENZYME"/>
    <property type="match status" value="1"/>
</dbReference>
<dbReference type="CAZy" id="CBM68">
    <property type="family name" value="Carbohydrate-Binding Module Family 68"/>
</dbReference>
<dbReference type="SMART" id="SM00642">
    <property type="entry name" value="Aamy"/>
    <property type="match status" value="1"/>
</dbReference>
<sequence>MNKTALLDLYNPHDLEAFLDDFNEIVIKAPKNFYTHNDSFSLENINTNEKLNNLQIAYIDDKNTFSYLHLFIKSNFIDFKNYYKIIGKYNYEIALKFGQIIKKEIFDEIFFYSGNDLGPTYSKQSTTFKVWSPTSYKLRLKIKKSFNDIAEYFDMERQEKGIWQITISRDLESYLYQYEVENNFITSETIDPYAKASTANGKYSYVINLDLLEKYNFVYKSKLANKTDRIIYEISIRDFTDSNEFKYPGKYLGLTEEGIKNKDGFSIGIDHIKNLGINTVQIMPFYDFATVDEERDVENQYNWGYDPLQWMVPEGSYSTNSYDPYLRLIETKKMINNFHKNDIDVVMDVVFNHVYDAFSFSWHILAPHYFYRYNTDLSLSNMSGTGNDVASEKKMVRKYIVDVVKHWQETFKIDGLRFDLMGLLDIETILEVDENTKNNNSNFIIYGEGWVMNSESTKKILANMENSRFLANIGFFNDYFRDVFKGNQWNVYSKSFSAGDWQQGHKALNSITGSLGLYEYAKKFNFLSQSVNYVECHDNYTLFDFFKIKLSSFSDFTIKKIHALTTAITLISQGIPFIHAGQEIFRTKYNVENSYNFPIEINRFEWNKLKENYWNVELIKKIIEIRKKYNLFRLETIQLVKEHVKIFVGNNSLIYYLLEDSDYSIQVNININQNDIEIDLDSNFWTCILNSQNLENNEIKNNKILIEAHGFYIFIKNKKKVK</sequence>
<reference evidence="3 4" key="1">
    <citation type="journal article" date="2004" name="Genome Res.">
        <title>The complete genome and proteome of Mycoplasma mobile.</title>
        <authorList>
            <person name="Jaffe J.D."/>
            <person name="Stange-Thomann N."/>
            <person name="Smith C."/>
            <person name="DeCaprio D."/>
            <person name="Fisher S."/>
            <person name="Butler J."/>
            <person name="Calvo S."/>
            <person name="Elkins T."/>
            <person name="FitzGerald M.G."/>
            <person name="Hafez N."/>
            <person name="Kodira C.D."/>
            <person name="Major J."/>
            <person name="Wang S."/>
            <person name="Wilkinson J."/>
            <person name="Nicol R."/>
            <person name="Nusbaum C."/>
            <person name="Birren B."/>
            <person name="Berg H.C."/>
            <person name="Church G.M."/>
        </authorList>
    </citation>
    <scope>NUCLEOTIDE SEQUENCE [LARGE SCALE GENOMIC DNA]</scope>
    <source>
        <strain evidence="4">ATCC 43663 / 163K / NCTC 11711</strain>
    </source>
</reference>
<dbReference type="GO" id="GO:0005975">
    <property type="term" value="P:carbohydrate metabolic process"/>
    <property type="evidence" value="ECO:0007669"/>
    <property type="project" value="InterPro"/>
</dbReference>
<dbReference type="KEGG" id="mmo:MMOB4000"/>
<dbReference type="AlphaFoldDB" id="Q6KHP4"/>
<dbReference type="NCBIfam" id="TIGR02104">
    <property type="entry name" value="pulA_typeI"/>
    <property type="match status" value="1"/>
</dbReference>
<feature type="domain" description="Glycosyl hydrolase family 13 catalytic" evidence="2">
    <location>
        <begin position="233"/>
        <end position="626"/>
    </location>
</feature>
<dbReference type="CDD" id="cd02860">
    <property type="entry name" value="E_set_Pullulanase"/>
    <property type="match status" value="1"/>
</dbReference>
<evidence type="ECO:0000313" key="3">
    <source>
        <dbReference type="EMBL" id="AAT27886.1"/>
    </source>
</evidence>
<dbReference type="InterPro" id="IPR040697">
    <property type="entry name" value="PulA_N1"/>
</dbReference>
<dbReference type="Proteomes" id="UP000009072">
    <property type="component" value="Chromosome"/>
</dbReference>
<dbReference type="Gene3D" id="2.60.40.2320">
    <property type="match status" value="1"/>
</dbReference>